<comment type="caution">
    <text evidence="2">The sequence shown here is derived from an EMBL/GenBank/DDBJ whole genome shotgun (WGS) entry which is preliminary data.</text>
</comment>
<dbReference type="InterPro" id="IPR057271">
    <property type="entry name" value="YagK_YfjJ_C"/>
</dbReference>
<name>A0A848B6F0_9BACT</name>
<protein>
    <submittedName>
        <fullName evidence="2">Inovirus Gp2 family protein</fullName>
    </submittedName>
</protein>
<accession>A0A848B6F0</accession>
<organism evidence="2 3">
    <name type="scientific">Victivallis vadensis</name>
    <dbReference type="NCBI Taxonomy" id="172901"/>
    <lineage>
        <taxon>Bacteria</taxon>
        <taxon>Pseudomonadati</taxon>
        <taxon>Lentisphaerota</taxon>
        <taxon>Lentisphaeria</taxon>
        <taxon>Victivallales</taxon>
        <taxon>Victivallaceae</taxon>
        <taxon>Victivallis</taxon>
    </lineage>
</organism>
<evidence type="ECO:0000313" key="2">
    <source>
        <dbReference type="EMBL" id="NMD88376.1"/>
    </source>
</evidence>
<gene>
    <name evidence="2" type="ORF">HF882_17455</name>
</gene>
<sequence>MSKLAITRDSNYRDYPLLDYNGPGKGFYTAILDRLIDRLEYQLSVHGKVLMIRLVAKYPDEVDAEKSNQCFQYFMEEYRRKLMMHGFSPQYVWVREQHTSKNPHYHFVLFLDANRIQYFNRMKEAKWLWVKAICKFNPGAQAMISPHLIHKDQSVYHSQQINHGLIVTRNNRALQEEAIRFGSYIAKINTKEATPFNCNCFHASQLPETERG</sequence>
<reference evidence="2 3" key="1">
    <citation type="submission" date="2020-04" db="EMBL/GenBank/DDBJ databases">
        <authorList>
            <person name="Hitch T.C.A."/>
            <person name="Wylensek D."/>
            <person name="Clavel T."/>
        </authorList>
    </citation>
    <scope>NUCLEOTIDE SEQUENCE [LARGE SCALE GENOMIC DNA]</scope>
    <source>
        <strain evidence="2 3">COR2-253-APC-1A</strain>
    </source>
</reference>
<dbReference type="RefSeq" id="WP_106052558.1">
    <property type="nucleotide sequence ID" value="NZ_JABAEW010000044.1"/>
</dbReference>
<dbReference type="Proteomes" id="UP000576225">
    <property type="component" value="Unassembled WGS sequence"/>
</dbReference>
<evidence type="ECO:0000313" key="3">
    <source>
        <dbReference type="Proteomes" id="UP000576225"/>
    </source>
</evidence>
<dbReference type="EMBL" id="JABAEW010000044">
    <property type="protein sequence ID" value="NMD88376.1"/>
    <property type="molecule type" value="Genomic_DNA"/>
</dbReference>
<evidence type="ECO:0000259" key="1">
    <source>
        <dbReference type="Pfam" id="PF11726"/>
    </source>
</evidence>
<proteinExistence type="predicted"/>
<dbReference type="Pfam" id="PF11726">
    <property type="entry name" value="YagK_YfjJ_C"/>
    <property type="match status" value="1"/>
</dbReference>
<feature type="domain" description="YagK/YfjJ C-terminal" evidence="1">
    <location>
        <begin position="75"/>
        <end position="195"/>
    </location>
</feature>
<dbReference type="AlphaFoldDB" id="A0A848B6F0"/>